<gene>
    <name evidence="1" type="ORF">J7656_03025</name>
</gene>
<proteinExistence type="predicted"/>
<dbReference type="EMBL" id="CP073695">
    <property type="protein sequence ID" value="QUO48342.1"/>
    <property type="molecule type" value="Genomic_DNA"/>
</dbReference>
<dbReference type="AlphaFoldDB" id="A0A8T8LM34"/>
<evidence type="ECO:0000313" key="1">
    <source>
        <dbReference type="EMBL" id="QUO48342.1"/>
    </source>
</evidence>
<organism evidence="1 2">
    <name type="scientific">Halorubrum ruber</name>
    <dbReference type="NCBI Taxonomy" id="2982524"/>
    <lineage>
        <taxon>Archaea</taxon>
        <taxon>Methanobacteriati</taxon>
        <taxon>Methanobacteriota</taxon>
        <taxon>Stenosarchaea group</taxon>
        <taxon>Halobacteria</taxon>
        <taxon>Halobacteriales</taxon>
        <taxon>Haloferacaceae</taxon>
        <taxon>Halorubrum</taxon>
    </lineage>
</organism>
<protein>
    <submittedName>
        <fullName evidence="1">Uncharacterized protein</fullName>
    </submittedName>
</protein>
<sequence>MELVDAVVVVESDDRLVRAGFAVVVGVLDPVLEPVGTESTRTRATVPSA</sequence>
<dbReference type="Proteomes" id="UP000679341">
    <property type="component" value="Chromosome"/>
</dbReference>
<keyword evidence="2" id="KW-1185">Reference proteome</keyword>
<name>A0A8T8LM34_9EURY</name>
<evidence type="ECO:0000313" key="2">
    <source>
        <dbReference type="Proteomes" id="UP000679341"/>
    </source>
</evidence>
<reference evidence="1 2" key="1">
    <citation type="submission" date="2021-03" db="EMBL/GenBank/DDBJ databases">
        <title>Halorubrum sodomense MBLA0099, Whole genome shotgun sequencing.</title>
        <authorList>
            <person name="Seo M.-J."/>
            <person name="Cho E.-S."/>
            <person name="Hwang C.Y."/>
        </authorList>
    </citation>
    <scope>NUCLEOTIDE SEQUENCE [LARGE SCALE GENOMIC DNA]</scope>
    <source>
        <strain evidence="1 2">MBLA0099</strain>
    </source>
</reference>
<dbReference type="KEGG" id="hss:J7656_03025"/>
<accession>A0A8T8LM34</accession>